<dbReference type="Pfam" id="PF19066">
    <property type="entry name" value="P9_TM"/>
    <property type="match status" value="1"/>
</dbReference>
<sequence length="197" mass="23294">MDKKFWLNNPKILFNKEKLLEIWPYSHLNYNEKMNATTRFVIYTSLLGYVFLNNYLILLLGIVIIVSLLLIYNYNIESFDSANVGTLDEGKHTSKNPFYNVLNTDYVDNVNKDKLREEYNQNKETEINHQAKQFIYETNKSNKDIGNIFNNLLDNLNFETSMRQFYINPITTIPNGQDDFLNYCYGNLHSEKPLLIY</sequence>
<protein>
    <recommendedName>
        <fullName evidence="2">Minor capsid protein P9 transmembrane helices domain-containing protein</fullName>
    </recommendedName>
</protein>
<evidence type="ECO:0000313" key="3">
    <source>
        <dbReference type="EMBL" id="QHU22371.1"/>
    </source>
</evidence>
<dbReference type="AlphaFoldDB" id="A0A6C0KYP9"/>
<feature type="domain" description="Minor capsid protein P9 transmembrane helices" evidence="2">
    <location>
        <begin position="5"/>
        <end position="72"/>
    </location>
</feature>
<feature type="transmembrane region" description="Helical" evidence="1">
    <location>
        <begin position="55"/>
        <end position="74"/>
    </location>
</feature>
<keyword evidence="1" id="KW-0812">Transmembrane</keyword>
<keyword evidence="1" id="KW-0472">Membrane</keyword>
<dbReference type="EMBL" id="MN741006">
    <property type="protein sequence ID" value="QHU22371.1"/>
    <property type="molecule type" value="Genomic_DNA"/>
</dbReference>
<accession>A0A6C0KYP9</accession>
<reference evidence="3" key="1">
    <citation type="journal article" date="2020" name="Nature">
        <title>Giant virus diversity and host interactions through global metagenomics.</title>
        <authorList>
            <person name="Schulz F."/>
            <person name="Roux S."/>
            <person name="Paez-Espino D."/>
            <person name="Jungbluth S."/>
            <person name="Walsh D.A."/>
            <person name="Denef V.J."/>
            <person name="McMahon K.D."/>
            <person name="Konstantinidis K.T."/>
            <person name="Eloe-Fadrosh E.A."/>
            <person name="Kyrpides N.C."/>
            <person name="Woyke T."/>
        </authorList>
    </citation>
    <scope>NUCLEOTIDE SEQUENCE</scope>
    <source>
        <strain evidence="3">GVMAG-S-ERX555907-102</strain>
    </source>
</reference>
<keyword evidence="1" id="KW-1133">Transmembrane helix</keyword>
<dbReference type="InterPro" id="IPR043915">
    <property type="entry name" value="P9_TM"/>
</dbReference>
<organism evidence="3">
    <name type="scientific">viral metagenome</name>
    <dbReference type="NCBI Taxonomy" id="1070528"/>
    <lineage>
        <taxon>unclassified sequences</taxon>
        <taxon>metagenomes</taxon>
        <taxon>organismal metagenomes</taxon>
    </lineage>
</organism>
<name>A0A6C0KYP9_9ZZZZ</name>
<evidence type="ECO:0000256" key="1">
    <source>
        <dbReference type="SAM" id="Phobius"/>
    </source>
</evidence>
<proteinExistence type="predicted"/>
<evidence type="ECO:0000259" key="2">
    <source>
        <dbReference type="Pfam" id="PF19066"/>
    </source>
</evidence>